<evidence type="ECO:0000259" key="9">
    <source>
        <dbReference type="PROSITE" id="PS50157"/>
    </source>
</evidence>
<evidence type="ECO:0000256" key="2">
    <source>
        <dbReference type="ARBA" id="ARBA00022737"/>
    </source>
</evidence>
<evidence type="ECO:0000256" key="6">
    <source>
        <dbReference type="ARBA" id="ARBA00023163"/>
    </source>
</evidence>
<dbReference type="OMA" id="LWDNHWE"/>
<evidence type="ECO:0000256" key="7">
    <source>
        <dbReference type="PROSITE-ProRule" id="PRU00042"/>
    </source>
</evidence>
<evidence type="ECO:0000256" key="8">
    <source>
        <dbReference type="SAM" id="MobiDB-lite"/>
    </source>
</evidence>
<sequence length="631" mass="66497">MNSRAYQFQLQAAKAAAEAPPVHAVDDDALEPPTPKALLLELDEAQGTADAPPAPCQGNGVAPMGVGNAEPTKCPECPKWFASEKAMFGHLRKHPERGYKGAIRPATASAAAAVAGDKKSKKQEARKDADVSAMNMTAAAATAGGKKPWEEAELSTKWPVTAKRGRAPLAPSGERALEAGKQASSCSEDEEAAMILLGLASSSHSTTSETQQESVQQAVHAPDAASGHQMPDVEEPMVVDHVAGNQTPPEAEQIVQPEIVLEVSAESQTPAVKEPTNLEITTEAVLVVVPANKSAIAPSPGSSGAGAKKAKKRRAAPDLEQTAASSPAPPEGADGKPAVWRIPSPASDKKHGCPTCGKSFPTYQALGGHMSSHVKGKDAARHDDLVAAQAMHNILAHRSLSGGGVFITAGGGAGAGWGLDLHVQDVQPPTPAVAQSAAPHVCSECHMTFPTGQALGGHKRKHWFPEKHQAKAAAPAELSAPAPAPAEPAARDFDLNELPEEGEVTKSVNQPEGHNLACSYQLSRIYTGTQVTPNRENNVREIIPDQTTPWARLAPARGFPVRGCRDPWHWNGTTPGVGITSRREARLPTRDDVERAHRARRTAPPTQVERERAPAGEGPAVRQRAWRIHHV</sequence>
<evidence type="ECO:0000256" key="4">
    <source>
        <dbReference type="ARBA" id="ARBA00022833"/>
    </source>
</evidence>
<feature type="compositionally biased region" description="Basic and acidic residues" evidence="8">
    <location>
        <begin position="116"/>
        <end position="130"/>
    </location>
</feature>
<dbReference type="PROSITE" id="PS50157">
    <property type="entry name" value="ZINC_FINGER_C2H2_2"/>
    <property type="match status" value="3"/>
</dbReference>
<keyword evidence="2" id="KW-0677">Repeat</keyword>
<accession>A0A4U6TPX4</accession>
<dbReference type="EMBL" id="CM016558">
    <property type="protein sequence ID" value="TKW04908.1"/>
    <property type="molecule type" value="Genomic_DNA"/>
</dbReference>
<evidence type="ECO:0000256" key="3">
    <source>
        <dbReference type="ARBA" id="ARBA00022771"/>
    </source>
</evidence>
<keyword evidence="1" id="KW-0479">Metal-binding</keyword>
<keyword evidence="5" id="KW-0805">Transcription regulation</keyword>
<dbReference type="PROSITE" id="PS00028">
    <property type="entry name" value="ZINC_FINGER_C2H2_1"/>
    <property type="match status" value="3"/>
</dbReference>
<keyword evidence="11" id="KW-1185">Reference proteome</keyword>
<dbReference type="Proteomes" id="UP000298652">
    <property type="component" value="Chromosome 7"/>
</dbReference>
<dbReference type="Pfam" id="PF13912">
    <property type="entry name" value="zf-C2H2_6"/>
    <property type="match status" value="3"/>
</dbReference>
<name>A0A4U6TPX4_SETVI</name>
<dbReference type="SUPFAM" id="SSF57667">
    <property type="entry name" value="beta-beta-alpha zinc fingers"/>
    <property type="match status" value="1"/>
</dbReference>
<dbReference type="Gramene" id="TKW04908">
    <property type="protein sequence ID" value="TKW04908"/>
    <property type="gene ID" value="SEVIR_7G141400v2"/>
</dbReference>
<feature type="compositionally biased region" description="Basic and acidic residues" evidence="8">
    <location>
        <begin position="581"/>
        <end position="596"/>
    </location>
</feature>
<dbReference type="PANTHER" id="PTHR45988:SF47">
    <property type="entry name" value="OSJNBA0089K21.8-LIKE PROTEIN"/>
    <property type="match status" value="1"/>
</dbReference>
<dbReference type="GO" id="GO:0008270">
    <property type="term" value="F:zinc ion binding"/>
    <property type="evidence" value="ECO:0007669"/>
    <property type="project" value="UniProtKB-KW"/>
</dbReference>
<keyword evidence="3 7" id="KW-0863">Zinc-finger</keyword>
<feature type="domain" description="C2H2-type" evidence="9">
    <location>
        <begin position="440"/>
        <end position="462"/>
    </location>
</feature>
<feature type="compositionally biased region" description="Low complexity" evidence="8">
    <location>
        <begin position="294"/>
        <end position="307"/>
    </location>
</feature>
<dbReference type="GO" id="GO:0000976">
    <property type="term" value="F:transcription cis-regulatory region binding"/>
    <property type="evidence" value="ECO:0007669"/>
    <property type="project" value="TreeGrafter"/>
</dbReference>
<evidence type="ECO:0000313" key="11">
    <source>
        <dbReference type="Proteomes" id="UP000298652"/>
    </source>
</evidence>
<feature type="region of interest" description="Disordered" evidence="8">
    <location>
        <begin position="294"/>
        <end position="337"/>
    </location>
</feature>
<dbReference type="Gene3D" id="3.30.160.60">
    <property type="entry name" value="Classic Zinc Finger"/>
    <property type="match status" value="1"/>
</dbReference>
<proteinExistence type="predicted"/>
<reference evidence="10" key="1">
    <citation type="submission" date="2019-03" db="EMBL/GenBank/DDBJ databases">
        <title>WGS assembly of Setaria viridis.</title>
        <authorList>
            <person name="Huang P."/>
            <person name="Jenkins J."/>
            <person name="Grimwood J."/>
            <person name="Barry K."/>
            <person name="Healey A."/>
            <person name="Mamidi S."/>
            <person name="Sreedasyam A."/>
            <person name="Shu S."/>
            <person name="Feldman M."/>
            <person name="Wu J."/>
            <person name="Yu Y."/>
            <person name="Chen C."/>
            <person name="Johnson J."/>
            <person name="Rokhsar D."/>
            <person name="Baxter I."/>
            <person name="Schmutz J."/>
            <person name="Brutnell T."/>
            <person name="Kellogg E."/>
        </authorList>
    </citation>
    <scope>NUCLEOTIDE SEQUENCE [LARGE SCALE GENOMIC DNA]</scope>
</reference>
<dbReference type="AlphaFoldDB" id="A0A4U6TPX4"/>
<protein>
    <recommendedName>
        <fullName evidence="9">C2H2-type domain-containing protein</fullName>
    </recommendedName>
</protein>
<dbReference type="InterPro" id="IPR036236">
    <property type="entry name" value="Znf_C2H2_sf"/>
</dbReference>
<gene>
    <name evidence="10" type="ORF">SEVIR_7G141400v2</name>
</gene>
<evidence type="ECO:0000313" key="10">
    <source>
        <dbReference type="EMBL" id="TKW04908.1"/>
    </source>
</evidence>
<dbReference type="InterPro" id="IPR013087">
    <property type="entry name" value="Znf_C2H2_type"/>
</dbReference>
<dbReference type="InterPro" id="IPR044653">
    <property type="entry name" value="AZF1/2/3-like"/>
</dbReference>
<feature type="domain" description="C2H2-type" evidence="9">
    <location>
        <begin position="72"/>
        <end position="94"/>
    </location>
</feature>
<dbReference type="GO" id="GO:0005634">
    <property type="term" value="C:nucleus"/>
    <property type="evidence" value="ECO:0007669"/>
    <property type="project" value="TreeGrafter"/>
</dbReference>
<evidence type="ECO:0000256" key="1">
    <source>
        <dbReference type="ARBA" id="ARBA00022723"/>
    </source>
</evidence>
<feature type="region of interest" description="Disordered" evidence="8">
    <location>
        <begin position="112"/>
        <end position="133"/>
    </location>
</feature>
<keyword evidence="6" id="KW-0804">Transcription</keyword>
<feature type="region of interest" description="Disordered" evidence="8">
    <location>
        <begin position="572"/>
        <end position="631"/>
    </location>
</feature>
<keyword evidence="4" id="KW-0862">Zinc</keyword>
<dbReference type="GO" id="GO:0003700">
    <property type="term" value="F:DNA-binding transcription factor activity"/>
    <property type="evidence" value="ECO:0007669"/>
    <property type="project" value="InterPro"/>
</dbReference>
<organism evidence="10 11">
    <name type="scientific">Setaria viridis</name>
    <name type="common">Green bristlegrass</name>
    <name type="synonym">Setaria italica subsp. viridis</name>
    <dbReference type="NCBI Taxonomy" id="4556"/>
    <lineage>
        <taxon>Eukaryota</taxon>
        <taxon>Viridiplantae</taxon>
        <taxon>Streptophyta</taxon>
        <taxon>Embryophyta</taxon>
        <taxon>Tracheophyta</taxon>
        <taxon>Spermatophyta</taxon>
        <taxon>Magnoliopsida</taxon>
        <taxon>Liliopsida</taxon>
        <taxon>Poales</taxon>
        <taxon>Poaceae</taxon>
        <taxon>PACMAD clade</taxon>
        <taxon>Panicoideae</taxon>
        <taxon>Panicodae</taxon>
        <taxon>Paniceae</taxon>
        <taxon>Cenchrinae</taxon>
        <taxon>Setaria</taxon>
    </lineage>
</organism>
<dbReference type="PANTHER" id="PTHR45988">
    <property type="entry name" value="C2H2 TYPE ZINC FINGER TRANSCRIPTION FACTOR FAMILY-RELATED"/>
    <property type="match status" value="1"/>
</dbReference>
<dbReference type="SMART" id="SM00355">
    <property type="entry name" value="ZnF_C2H2"/>
    <property type="match status" value="3"/>
</dbReference>
<feature type="domain" description="C2H2-type" evidence="9">
    <location>
        <begin position="351"/>
        <end position="378"/>
    </location>
</feature>
<evidence type="ECO:0000256" key="5">
    <source>
        <dbReference type="ARBA" id="ARBA00023015"/>
    </source>
</evidence>